<dbReference type="AlphaFoldDB" id="A0A3P3XN42"/>
<organism evidence="2">
    <name type="scientific">uncultured spirochete</name>
    <dbReference type="NCBI Taxonomy" id="156406"/>
    <lineage>
        <taxon>Bacteria</taxon>
        <taxon>Pseudomonadati</taxon>
        <taxon>Spirochaetota</taxon>
        <taxon>Spirochaetia</taxon>
        <taxon>Spirochaetales</taxon>
        <taxon>environmental samples</taxon>
    </lineage>
</organism>
<evidence type="ECO:0008006" key="3">
    <source>
        <dbReference type="Google" id="ProtNLM"/>
    </source>
</evidence>
<feature type="transmembrane region" description="Helical" evidence="1">
    <location>
        <begin position="150"/>
        <end position="176"/>
    </location>
</feature>
<keyword evidence="1" id="KW-0472">Membrane</keyword>
<reference evidence="2" key="1">
    <citation type="submission" date="2017-02" db="EMBL/GenBank/DDBJ databases">
        <authorList>
            <person name="Regsiter A."/>
            <person name="William W."/>
        </authorList>
    </citation>
    <scope>NUCLEOTIDE SEQUENCE</scope>
    <source>
        <strain evidence="2">BdmA 4</strain>
    </source>
</reference>
<feature type="transmembrane region" description="Helical" evidence="1">
    <location>
        <begin position="37"/>
        <end position="54"/>
    </location>
</feature>
<dbReference type="InterPro" id="IPR009476">
    <property type="entry name" value="DUF1097"/>
</dbReference>
<protein>
    <recommendedName>
        <fullName evidence="3">DUF1097 domain-containing protein</fullName>
    </recommendedName>
</protein>
<keyword evidence="1" id="KW-0812">Transmembrane</keyword>
<dbReference type="EMBL" id="FWDO01000004">
    <property type="protein sequence ID" value="SLM17698.1"/>
    <property type="molecule type" value="Genomic_DNA"/>
</dbReference>
<accession>A0A3P3XN42</accession>
<evidence type="ECO:0000313" key="2">
    <source>
        <dbReference type="EMBL" id="SLM17698.1"/>
    </source>
</evidence>
<feature type="transmembrane region" description="Helical" evidence="1">
    <location>
        <begin position="12"/>
        <end position="31"/>
    </location>
</feature>
<keyword evidence="1" id="KW-1133">Transmembrane helix</keyword>
<feature type="transmembrane region" description="Helical" evidence="1">
    <location>
        <begin position="61"/>
        <end position="86"/>
    </location>
</feature>
<name>A0A3P3XN42_9SPIR</name>
<gene>
    <name evidence="2" type="ORF">SPIRO4BDMA_40267</name>
</gene>
<sequence length="188" mass="20367">MAEVKTKETIPFWLAVGITAIVFLPLTMFLGKFNIPLWVSFIVWAEFFNFGGTVKKAGKYILLAFPAGAAICALGFIVSFSLSAGIPGLAGPNGSGMWGMWVGFGVAVCVLVYIMKFSKIFADGSLAYFNGMTMMIAVLFTNSYPQSANAAIQVNTIIACLWTILSGYFGLFLGWFNMAITFPKKVSE</sequence>
<evidence type="ECO:0000256" key="1">
    <source>
        <dbReference type="SAM" id="Phobius"/>
    </source>
</evidence>
<dbReference type="Pfam" id="PF06496">
    <property type="entry name" value="DUF1097"/>
    <property type="match status" value="1"/>
</dbReference>
<feature type="transmembrane region" description="Helical" evidence="1">
    <location>
        <begin position="126"/>
        <end position="144"/>
    </location>
</feature>
<proteinExistence type="predicted"/>
<feature type="transmembrane region" description="Helical" evidence="1">
    <location>
        <begin position="98"/>
        <end position="114"/>
    </location>
</feature>